<dbReference type="AlphaFoldDB" id="A0A1Q8Q9C2"/>
<protein>
    <recommendedName>
        <fullName evidence="3">SLH domain-containing protein</fullName>
    </recommendedName>
</protein>
<feature type="domain" description="SLH" evidence="3">
    <location>
        <begin position="148"/>
        <end position="211"/>
    </location>
</feature>
<name>A0A1Q8Q9C2_9BACI</name>
<keyword evidence="5" id="KW-1185">Reference proteome</keyword>
<dbReference type="OrthoDB" id="9811471at2"/>
<dbReference type="RefSeq" id="WP_075396764.1">
    <property type="nucleotide sequence ID" value="NZ_MSDU01000003.1"/>
</dbReference>
<evidence type="ECO:0000313" key="5">
    <source>
        <dbReference type="Proteomes" id="UP000185568"/>
    </source>
</evidence>
<dbReference type="InterPro" id="IPR001119">
    <property type="entry name" value="SLH_dom"/>
</dbReference>
<feature type="domain" description="SLH" evidence="3">
    <location>
        <begin position="23"/>
        <end position="86"/>
    </location>
</feature>
<dbReference type="PANTHER" id="PTHR43308">
    <property type="entry name" value="OUTER MEMBRANE PROTEIN ALPHA-RELATED"/>
    <property type="match status" value="1"/>
</dbReference>
<sequence>MKKVLSGLIALAFVVVLSSETLAQTKFKDVPTSHWAYNEVQFLTGKEIIYGYQDGDFKPGKSITRLQAVQMMLREKGIKDFSNVPNPGFADVKPGRSGYNEVAKAVELGIISGKVNAKGEKVFDPNGVLTRAQMAKILSLAYDLTGTSNEQFSDIPKTHWAYPYVQGLAKNQVTMGYSNGTFGGVDYLSRVQFAVMMARTLDESYRTTPTPPVSTEPTGKVYPDGWTAPVLESTWSPDHATNLATLQDELGFADGGRMYSIKGKTGAIQVVGQGTDAPFEAGIKFYMWRDTGLAEGYRIPIVSKELFKLYFGADAQRVWNYFENNDIPERFTANGRTVKASYSPADASVYLEVGKKK</sequence>
<dbReference type="Proteomes" id="UP000185568">
    <property type="component" value="Unassembled WGS sequence"/>
</dbReference>
<evidence type="ECO:0000313" key="4">
    <source>
        <dbReference type="EMBL" id="OLN23948.1"/>
    </source>
</evidence>
<dbReference type="STRING" id="1714264.BTO30_00525"/>
<dbReference type="PROSITE" id="PS51272">
    <property type="entry name" value="SLH"/>
    <property type="match status" value="3"/>
</dbReference>
<feature type="signal peptide" evidence="2">
    <location>
        <begin position="1"/>
        <end position="23"/>
    </location>
</feature>
<dbReference type="EMBL" id="MSDU01000003">
    <property type="protein sequence ID" value="OLN23948.1"/>
    <property type="molecule type" value="Genomic_DNA"/>
</dbReference>
<proteinExistence type="predicted"/>
<reference evidence="4 5" key="1">
    <citation type="submission" date="2016-12" db="EMBL/GenBank/DDBJ databases">
        <title>Domibacillus antri genome sequencing.</title>
        <authorList>
            <person name="Verma A."/>
            <person name="Krishnamurthi S."/>
        </authorList>
    </citation>
    <scope>NUCLEOTIDE SEQUENCE [LARGE SCALE GENOMIC DNA]</scope>
    <source>
        <strain evidence="4 5">XD80</strain>
    </source>
</reference>
<dbReference type="InterPro" id="IPR051465">
    <property type="entry name" value="Cell_Envelope_Struct_Comp"/>
</dbReference>
<comment type="caution">
    <text evidence="4">The sequence shown here is derived from an EMBL/GenBank/DDBJ whole genome shotgun (WGS) entry which is preliminary data.</text>
</comment>
<feature type="chain" id="PRO_5012457866" description="SLH domain-containing protein" evidence="2">
    <location>
        <begin position="24"/>
        <end position="357"/>
    </location>
</feature>
<evidence type="ECO:0000256" key="1">
    <source>
        <dbReference type="ARBA" id="ARBA00022729"/>
    </source>
</evidence>
<organism evidence="4 5">
    <name type="scientific">Domibacillus antri</name>
    <dbReference type="NCBI Taxonomy" id="1714264"/>
    <lineage>
        <taxon>Bacteria</taxon>
        <taxon>Bacillati</taxon>
        <taxon>Bacillota</taxon>
        <taxon>Bacilli</taxon>
        <taxon>Bacillales</taxon>
        <taxon>Bacillaceae</taxon>
        <taxon>Domibacillus</taxon>
    </lineage>
</organism>
<dbReference type="Pfam" id="PF00395">
    <property type="entry name" value="SLH"/>
    <property type="match status" value="3"/>
</dbReference>
<accession>A0A1Q8Q9C2</accession>
<evidence type="ECO:0000259" key="3">
    <source>
        <dbReference type="PROSITE" id="PS51272"/>
    </source>
</evidence>
<evidence type="ECO:0000256" key="2">
    <source>
        <dbReference type="SAM" id="SignalP"/>
    </source>
</evidence>
<feature type="domain" description="SLH" evidence="3">
    <location>
        <begin position="89"/>
        <end position="147"/>
    </location>
</feature>
<gene>
    <name evidence="4" type="ORF">BTO30_00525</name>
</gene>
<keyword evidence="1 2" id="KW-0732">Signal</keyword>